<dbReference type="Proteomes" id="UP000316714">
    <property type="component" value="Unassembled WGS sequence"/>
</dbReference>
<feature type="domain" description="SAF" evidence="6">
    <location>
        <begin position="251"/>
        <end position="316"/>
    </location>
</feature>
<reference evidence="7 8" key="1">
    <citation type="submission" date="2019-02" db="EMBL/GenBank/DDBJ databases">
        <title>Deep-cultivation of Planctomycetes and their phenomic and genomic characterization uncovers novel biology.</title>
        <authorList>
            <person name="Wiegand S."/>
            <person name="Jogler M."/>
            <person name="Boedeker C."/>
            <person name="Pinto D."/>
            <person name="Vollmers J."/>
            <person name="Rivas-Marin E."/>
            <person name="Kohn T."/>
            <person name="Peeters S.H."/>
            <person name="Heuer A."/>
            <person name="Rast P."/>
            <person name="Oberbeckmann S."/>
            <person name="Bunk B."/>
            <person name="Jeske O."/>
            <person name="Meyerdierks A."/>
            <person name="Storesund J.E."/>
            <person name="Kallscheuer N."/>
            <person name="Luecker S."/>
            <person name="Lage O.M."/>
            <person name="Pohl T."/>
            <person name="Merkel B.J."/>
            <person name="Hornburger P."/>
            <person name="Mueller R.-W."/>
            <person name="Bruemmer F."/>
            <person name="Labrenz M."/>
            <person name="Spormann A.M."/>
            <person name="Op Den Camp H."/>
            <person name="Overmann J."/>
            <person name="Amann R."/>
            <person name="Jetten M.S.M."/>
            <person name="Mascher T."/>
            <person name="Medema M.H."/>
            <person name="Devos D.P."/>
            <person name="Kaster A.-K."/>
            <person name="Ovreas L."/>
            <person name="Rohde M."/>
            <person name="Galperin M.Y."/>
            <person name="Jogler C."/>
        </authorList>
    </citation>
    <scope>NUCLEOTIDE SEQUENCE [LARGE SCALE GENOMIC DNA]</scope>
    <source>
        <strain evidence="7 8">KOR34</strain>
    </source>
</reference>
<comment type="subcellular location">
    <subcellularLocation>
        <location evidence="1">Periplasm</location>
    </subcellularLocation>
</comment>
<keyword evidence="7" id="KW-0969">Cilium</keyword>
<dbReference type="CDD" id="cd11614">
    <property type="entry name" value="SAF_CpaB_FlgA_like"/>
    <property type="match status" value="1"/>
</dbReference>
<name>A0A5C5VGZ7_9BACT</name>
<accession>A0A5C5VGZ7</accession>
<gene>
    <name evidence="7" type="ORF">KOR34_28940</name>
</gene>
<dbReference type="SMART" id="SM00858">
    <property type="entry name" value="SAF"/>
    <property type="match status" value="1"/>
</dbReference>
<organism evidence="7 8">
    <name type="scientific">Posidoniimonas corsicana</name>
    <dbReference type="NCBI Taxonomy" id="1938618"/>
    <lineage>
        <taxon>Bacteria</taxon>
        <taxon>Pseudomonadati</taxon>
        <taxon>Planctomycetota</taxon>
        <taxon>Planctomycetia</taxon>
        <taxon>Pirellulales</taxon>
        <taxon>Lacipirellulaceae</taxon>
        <taxon>Posidoniimonas</taxon>
    </lineage>
</organism>
<keyword evidence="3" id="KW-0574">Periplasm</keyword>
<keyword evidence="7" id="KW-0966">Cell projection</keyword>
<dbReference type="Gene3D" id="3.90.1210.10">
    <property type="entry name" value="Antifreeze-like/N-acetylneuraminic acid synthase C-terminal domain"/>
    <property type="match status" value="1"/>
</dbReference>
<evidence type="ECO:0000256" key="2">
    <source>
        <dbReference type="ARBA" id="ARBA00022729"/>
    </source>
</evidence>
<evidence type="ECO:0000256" key="4">
    <source>
        <dbReference type="SAM" id="MobiDB-lite"/>
    </source>
</evidence>
<evidence type="ECO:0000313" key="7">
    <source>
        <dbReference type="EMBL" id="TWT37928.1"/>
    </source>
</evidence>
<dbReference type="NCBIfam" id="TIGR03170">
    <property type="entry name" value="flgA_cterm"/>
    <property type="match status" value="1"/>
</dbReference>
<evidence type="ECO:0000313" key="8">
    <source>
        <dbReference type="Proteomes" id="UP000316714"/>
    </source>
</evidence>
<feature type="signal peptide" evidence="5">
    <location>
        <begin position="1"/>
        <end position="23"/>
    </location>
</feature>
<dbReference type="GO" id="GO:0044780">
    <property type="term" value="P:bacterial-type flagellum assembly"/>
    <property type="evidence" value="ECO:0007669"/>
    <property type="project" value="InterPro"/>
</dbReference>
<keyword evidence="8" id="KW-1185">Reference proteome</keyword>
<feature type="compositionally biased region" description="Low complexity" evidence="4">
    <location>
        <begin position="113"/>
        <end position="130"/>
    </location>
</feature>
<dbReference type="EMBL" id="SIHJ01000001">
    <property type="protein sequence ID" value="TWT37928.1"/>
    <property type="molecule type" value="Genomic_DNA"/>
</dbReference>
<feature type="chain" id="PRO_5022906958" evidence="5">
    <location>
        <begin position="24"/>
        <end position="398"/>
    </location>
</feature>
<dbReference type="RefSeq" id="WP_146565229.1">
    <property type="nucleotide sequence ID" value="NZ_SIHJ01000001.1"/>
</dbReference>
<dbReference type="AlphaFoldDB" id="A0A5C5VGZ7"/>
<dbReference type="InterPro" id="IPR013974">
    <property type="entry name" value="SAF"/>
</dbReference>
<dbReference type="InterPro" id="IPR017585">
    <property type="entry name" value="SAF_FlgA"/>
</dbReference>
<protein>
    <submittedName>
        <fullName evidence="7">Flagellar basal body P-ring biosynthesis protein FlgA</fullName>
    </submittedName>
</protein>
<dbReference type="OrthoDB" id="247482at2"/>
<dbReference type="GO" id="GO:0042597">
    <property type="term" value="C:periplasmic space"/>
    <property type="evidence" value="ECO:0007669"/>
    <property type="project" value="UniProtKB-SubCell"/>
</dbReference>
<feature type="region of interest" description="Disordered" evidence="4">
    <location>
        <begin position="113"/>
        <end position="155"/>
    </location>
</feature>
<keyword evidence="2 5" id="KW-0732">Signal</keyword>
<sequence length="398" mass="42214" precursor="true">MILRTCNPIGACLALLLALPAGAADLLMLDRVDCRSGVVRLADVAAILNAGPQEIDALGKIPLMPSPAPGQQQTVRAQSIRELLAAHGVDLGGLRFRGARETVVLTPVAATTREAAAAPTASEPDAAEPAAEPREQTGFRGYTAPPAEPAAAYPRAPRRVQLSAQRRERLEEQLAADLTDYVQMQTADGMLEVVGVELKPHNAATLAANRGELSISSTTALRVGRQRFVVSFSTTAGPVKFPVMADIVEARPAVIARRQTPRGAIITAADVYVAPLPSDYRPRGEESIATSLEDVIGKEAVSGLRPGEVVTDANCLPPVMVKRNSVAWATAGRGGIRVRTQVKVRRDGRLGDIVEVENVDSRELFEARVVGRNQLAVLTLGGAAAHALAQDIETLRLR</sequence>
<dbReference type="PANTHER" id="PTHR36307:SF1">
    <property type="entry name" value="FLAGELLA BASAL BODY P-RING FORMATION PROTEIN FLGA"/>
    <property type="match status" value="1"/>
</dbReference>
<evidence type="ECO:0000256" key="5">
    <source>
        <dbReference type="SAM" id="SignalP"/>
    </source>
</evidence>
<keyword evidence="7" id="KW-0282">Flagellum</keyword>
<dbReference type="Gene3D" id="2.30.30.760">
    <property type="match status" value="1"/>
</dbReference>
<dbReference type="PANTHER" id="PTHR36307">
    <property type="entry name" value="FLAGELLA BASAL BODY P-RING FORMATION PROTEIN FLGA"/>
    <property type="match status" value="1"/>
</dbReference>
<evidence type="ECO:0000259" key="6">
    <source>
        <dbReference type="SMART" id="SM00858"/>
    </source>
</evidence>
<proteinExistence type="predicted"/>
<evidence type="ECO:0000256" key="3">
    <source>
        <dbReference type="ARBA" id="ARBA00022764"/>
    </source>
</evidence>
<evidence type="ECO:0000256" key="1">
    <source>
        <dbReference type="ARBA" id="ARBA00004418"/>
    </source>
</evidence>
<dbReference type="InterPro" id="IPR039246">
    <property type="entry name" value="Flagellar_FlgA"/>
</dbReference>
<comment type="caution">
    <text evidence="7">The sequence shown here is derived from an EMBL/GenBank/DDBJ whole genome shotgun (WGS) entry which is preliminary data.</text>
</comment>
<dbReference type="Pfam" id="PF13144">
    <property type="entry name" value="ChapFlgA"/>
    <property type="match status" value="1"/>
</dbReference>